<dbReference type="Gene3D" id="3.10.129.10">
    <property type="entry name" value="Hotdog Thioesterase"/>
    <property type="match status" value="1"/>
</dbReference>
<dbReference type="SUPFAM" id="SSF54637">
    <property type="entry name" value="Thioesterase/thiol ester dehydrase-isomerase"/>
    <property type="match status" value="1"/>
</dbReference>
<dbReference type="PROSITE" id="PS01328">
    <property type="entry name" value="4HBCOA_THIOESTERASE"/>
    <property type="match status" value="1"/>
</dbReference>
<dbReference type="InterPro" id="IPR050563">
    <property type="entry name" value="4-hydroxybenzoyl-CoA_TE"/>
</dbReference>
<comment type="caution">
    <text evidence="3">The sequence shown here is derived from an EMBL/GenBank/DDBJ whole genome shotgun (WGS) entry which is preliminary data.</text>
</comment>
<dbReference type="Pfam" id="PF13279">
    <property type="entry name" value="4HBT_2"/>
    <property type="match status" value="1"/>
</dbReference>
<dbReference type="NCBIfam" id="TIGR00051">
    <property type="entry name" value="YbgC/FadM family acyl-CoA thioesterase"/>
    <property type="match status" value="1"/>
</dbReference>
<proteinExistence type="inferred from homology"/>
<dbReference type="InterPro" id="IPR014166">
    <property type="entry name" value="Tol-Pal_acyl-CoA_thioesterase"/>
</dbReference>
<dbReference type="InterPro" id="IPR008272">
    <property type="entry name" value="HB-CoA_thioesterase_AS"/>
</dbReference>
<organism evidence="3 4">
    <name type="scientific">Flaviflagellibacter deserti</name>
    <dbReference type="NCBI Taxonomy" id="2267266"/>
    <lineage>
        <taxon>Bacteria</taxon>
        <taxon>Pseudomonadati</taxon>
        <taxon>Pseudomonadota</taxon>
        <taxon>Alphaproteobacteria</taxon>
        <taxon>Hyphomicrobiales</taxon>
        <taxon>Flaviflagellibacter</taxon>
    </lineage>
</organism>
<name>A0ABV9YUF9_9HYPH</name>
<gene>
    <name evidence="3" type="primary">ybgC</name>
    <name evidence="3" type="ORF">ACFPFW_00170</name>
</gene>
<dbReference type="RefSeq" id="WP_114955223.1">
    <property type="nucleotide sequence ID" value="NZ_JBHSJF010000001.1"/>
</dbReference>
<dbReference type="PANTHER" id="PTHR31793">
    <property type="entry name" value="4-HYDROXYBENZOYL-COA THIOESTERASE FAMILY MEMBER"/>
    <property type="match status" value="1"/>
</dbReference>
<keyword evidence="4" id="KW-1185">Reference proteome</keyword>
<dbReference type="InterPro" id="IPR029069">
    <property type="entry name" value="HotDog_dom_sf"/>
</dbReference>
<protein>
    <submittedName>
        <fullName evidence="3">Tol-pal system-associated acyl-CoA thioesterase</fullName>
    </submittedName>
</protein>
<dbReference type="PIRSF" id="PIRSF003230">
    <property type="entry name" value="YbgC"/>
    <property type="match status" value="1"/>
</dbReference>
<evidence type="ECO:0000256" key="2">
    <source>
        <dbReference type="ARBA" id="ARBA00022801"/>
    </source>
</evidence>
<dbReference type="Proteomes" id="UP001595796">
    <property type="component" value="Unassembled WGS sequence"/>
</dbReference>
<dbReference type="InterPro" id="IPR006684">
    <property type="entry name" value="YbgC/YbaW"/>
</dbReference>
<sequence>MSAHSLPIRIYWEDTDAGGVVYHASYLRFMERGRTELLRAAGVDQSEVLKETGLVFVVTRMEIDFRLPAKMDDEIVVETRIGALGGASLKLAQTISRGGVLLVQADVTCAAINRETGRPSRLPADVREKLAG</sequence>
<dbReference type="EMBL" id="JBHSJF010000001">
    <property type="protein sequence ID" value="MFC5066425.1"/>
    <property type="molecule type" value="Genomic_DNA"/>
</dbReference>
<dbReference type="NCBIfam" id="TIGR02799">
    <property type="entry name" value="thio_ybgC"/>
    <property type="match status" value="1"/>
</dbReference>
<evidence type="ECO:0000313" key="3">
    <source>
        <dbReference type="EMBL" id="MFC5066425.1"/>
    </source>
</evidence>
<evidence type="ECO:0000256" key="1">
    <source>
        <dbReference type="ARBA" id="ARBA00005953"/>
    </source>
</evidence>
<evidence type="ECO:0000313" key="4">
    <source>
        <dbReference type="Proteomes" id="UP001595796"/>
    </source>
</evidence>
<dbReference type="PANTHER" id="PTHR31793:SF37">
    <property type="entry name" value="ACYL-COA THIOESTER HYDROLASE YBGC"/>
    <property type="match status" value="1"/>
</dbReference>
<keyword evidence="2" id="KW-0378">Hydrolase</keyword>
<dbReference type="CDD" id="cd00586">
    <property type="entry name" value="4HBT"/>
    <property type="match status" value="1"/>
</dbReference>
<comment type="similarity">
    <text evidence="1">Belongs to the 4-hydroxybenzoyl-CoA thioesterase family.</text>
</comment>
<reference evidence="4" key="1">
    <citation type="journal article" date="2019" name="Int. J. Syst. Evol. Microbiol.">
        <title>The Global Catalogue of Microorganisms (GCM) 10K type strain sequencing project: providing services to taxonomists for standard genome sequencing and annotation.</title>
        <authorList>
            <consortium name="The Broad Institute Genomics Platform"/>
            <consortium name="The Broad Institute Genome Sequencing Center for Infectious Disease"/>
            <person name="Wu L."/>
            <person name="Ma J."/>
        </authorList>
    </citation>
    <scope>NUCLEOTIDE SEQUENCE [LARGE SCALE GENOMIC DNA]</scope>
    <source>
        <strain evidence="4">CGMCC 1.16444</strain>
    </source>
</reference>
<accession>A0ABV9YUF9</accession>